<protein>
    <recommendedName>
        <fullName evidence="3">Cell division protein ZapA</fullName>
    </recommendedName>
</protein>
<sequence>MKTPLKASPLASYTLPSGMNATNLTVDVVTRAASLTECGLQATPLPLPDEATKEHVLDAIALLETHLSNPALNALCSVALSWYLDMLTSQQIVNLSERMQLLIQRVAISHPSLID</sequence>
<organism evidence="1 2">
    <name type="scientific">Fibrella forsythiae</name>
    <dbReference type="NCBI Taxonomy" id="2817061"/>
    <lineage>
        <taxon>Bacteria</taxon>
        <taxon>Pseudomonadati</taxon>
        <taxon>Bacteroidota</taxon>
        <taxon>Cytophagia</taxon>
        <taxon>Cytophagales</taxon>
        <taxon>Spirosomataceae</taxon>
        <taxon>Fibrella</taxon>
    </lineage>
</organism>
<gene>
    <name evidence="1" type="ORF">J2I46_32275</name>
</gene>
<evidence type="ECO:0008006" key="3">
    <source>
        <dbReference type="Google" id="ProtNLM"/>
    </source>
</evidence>
<dbReference type="RefSeq" id="WP_207333243.1">
    <property type="nucleotide sequence ID" value="NZ_JAFMYW010000031.1"/>
</dbReference>
<proteinExistence type="predicted"/>
<keyword evidence="2" id="KW-1185">Reference proteome</keyword>
<comment type="caution">
    <text evidence="1">The sequence shown here is derived from an EMBL/GenBank/DDBJ whole genome shotgun (WGS) entry which is preliminary data.</text>
</comment>
<dbReference type="EMBL" id="JAFMYW010000031">
    <property type="protein sequence ID" value="MBO0953291.1"/>
    <property type="molecule type" value="Genomic_DNA"/>
</dbReference>
<evidence type="ECO:0000313" key="2">
    <source>
        <dbReference type="Proteomes" id="UP000664628"/>
    </source>
</evidence>
<accession>A0ABS3JTF7</accession>
<evidence type="ECO:0000313" key="1">
    <source>
        <dbReference type="EMBL" id="MBO0953291.1"/>
    </source>
</evidence>
<dbReference type="Proteomes" id="UP000664628">
    <property type="component" value="Unassembled WGS sequence"/>
</dbReference>
<name>A0ABS3JTF7_9BACT</name>
<reference evidence="1 2" key="1">
    <citation type="submission" date="2021-03" db="EMBL/GenBank/DDBJ databases">
        <title>Fibrella sp. HMF5405 genome sequencing and assembly.</title>
        <authorList>
            <person name="Kang H."/>
            <person name="Kim H."/>
            <person name="Bae S."/>
            <person name="Joh K."/>
        </authorList>
    </citation>
    <scope>NUCLEOTIDE SEQUENCE [LARGE SCALE GENOMIC DNA]</scope>
    <source>
        <strain evidence="1 2">HMF5405</strain>
    </source>
</reference>